<evidence type="ECO:0000256" key="5">
    <source>
        <dbReference type="PROSITE-ProRule" id="PRU01248"/>
    </source>
</evidence>
<feature type="domain" description="Core-binding (CB)" evidence="8">
    <location>
        <begin position="103"/>
        <end position="181"/>
    </location>
</feature>
<feature type="domain" description="Tyr recombinase" evidence="7">
    <location>
        <begin position="199"/>
        <end position="400"/>
    </location>
</feature>
<feature type="compositionally biased region" description="Basic and acidic residues" evidence="6">
    <location>
        <begin position="1"/>
        <end position="15"/>
    </location>
</feature>
<reference evidence="9" key="1">
    <citation type="submission" date="2020-12" db="EMBL/GenBank/DDBJ databases">
        <title>Enhanced detection system for hospital associated transmission using whole genome sequencing surveillance.</title>
        <authorList>
            <person name="Harrison L.H."/>
            <person name="Van Tyne D."/>
            <person name="Marsh J.W."/>
            <person name="Griffith M.P."/>
            <person name="Snyder D.J."/>
            <person name="Cooper V.S."/>
            <person name="Mustapha M."/>
        </authorList>
    </citation>
    <scope>NUCLEOTIDE SEQUENCE</scope>
    <source>
        <strain evidence="9">PSB00042</strain>
    </source>
</reference>
<dbReference type="PANTHER" id="PTHR30629">
    <property type="entry name" value="PROPHAGE INTEGRASE"/>
    <property type="match status" value="1"/>
</dbReference>
<dbReference type="PROSITE" id="PS51898">
    <property type="entry name" value="TYR_RECOMBINASE"/>
    <property type="match status" value="1"/>
</dbReference>
<dbReference type="Gene3D" id="1.10.443.10">
    <property type="entry name" value="Intergrase catalytic core"/>
    <property type="match status" value="1"/>
</dbReference>
<keyword evidence="3 5" id="KW-0238">DNA-binding</keyword>
<dbReference type="InterPro" id="IPR013762">
    <property type="entry name" value="Integrase-like_cat_sf"/>
</dbReference>
<dbReference type="InterPro" id="IPR044068">
    <property type="entry name" value="CB"/>
</dbReference>
<dbReference type="InterPro" id="IPR050808">
    <property type="entry name" value="Phage_Integrase"/>
</dbReference>
<evidence type="ECO:0000256" key="2">
    <source>
        <dbReference type="ARBA" id="ARBA00022908"/>
    </source>
</evidence>
<dbReference type="GO" id="GO:0015074">
    <property type="term" value="P:DNA integration"/>
    <property type="evidence" value="ECO:0007669"/>
    <property type="project" value="UniProtKB-KW"/>
</dbReference>
<feature type="region of interest" description="Disordered" evidence="6">
    <location>
        <begin position="1"/>
        <end position="22"/>
    </location>
</feature>
<dbReference type="RefSeq" id="WP_198748128.1">
    <property type="nucleotide sequence ID" value="NZ_JAEHTE010000046.1"/>
</dbReference>
<proteinExistence type="inferred from homology"/>
<keyword evidence="4" id="KW-0233">DNA recombination</keyword>
<dbReference type="Proteomes" id="UP000637061">
    <property type="component" value="Unassembled WGS sequence"/>
</dbReference>
<evidence type="ECO:0000313" key="10">
    <source>
        <dbReference type="Proteomes" id="UP000637061"/>
    </source>
</evidence>
<keyword evidence="2" id="KW-0229">DNA integration</keyword>
<dbReference type="Pfam" id="PF00589">
    <property type="entry name" value="Phage_integrase"/>
    <property type="match status" value="1"/>
</dbReference>
<dbReference type="InterPro" id="IPR011010">
    <property type="entry name" value="DNA_brk_join_enz"/>
</dbReference>
<organism evidence="9 10">
    <name type="scientific">Pseudomonas putida</name>
    <name type="common">Arthrobacter siderocapsulatus</name>
    <dbReference type="NCBI Taxonomy" id="303"/>
    <lineage>
        <taxon>Bacteria</taxon>
        <taxon>Pseudomonadati</taxon>
        <taxon>Pseudomonadota</taxon>
        <taxon>Gammaproteobacteria</taxon>
        <taxon>Pseudomonadales</taxon>
        <taxon>Pseudomonadaceae</taxon>
        <taxon>Pseudomonas</taxon>
    </lineage>
</organism>
<dbReference type="InterPro" id="IPR038488">
    <property type="entry name" value="Integrase_DNA-bd_sf"/>
</dbReference>
<dbReference type="Gene3D" id="3.30.160.390">
    <property type="entry name" value="Integrase, DNA-binding domain"/>
    <property type="match status" value="1"/>
</dbReference>
<evidence type="ECO:0000256" key="4">
    <source>
        <dbReference type="ARBA" id="ARBA00023172"/>
    </source>
</evidence>
<dbReference type="EMBL" id="JAEHTE010000046">
    <property type="protein sequence ID" value="MBI6887219.1"/>
    <property type="molecule type" value="Genomic_DNA"/>
</dbReference>
<comment type="similarity">
    <text evidence="1">Belongs to the 'phage' integrase family.</text>
</comment>
<dbReference type="Pfam" id="PF14659">
    <property type="entry name" value="Phage_int_SAM_3"/>
    <property type="match status" value="1"/>
</dbReference>
<comment type="caution">
    <text evidence="9">The sequence shown here is derived from an EMBL/GenBank/DDBJ whole genome shotgun (WGS) entry which is preliminary data.</text>
</comment>
<dbReference type="Gene3D" id="1.10.150.130">
    <property type="match status" value="1"/>
</dbReference>
<dbReference type="AlphaFoldDB" id="A0A8I1EI57"/>
<evidence type="ECO:0000259" key="7">
    <source>
        <dbReference type="PROSITE" id="PS51898"/>
    </source>
</evidence>
<evidence type="ECO:0000259" key="8">
    <source>
        <dbReference type="PROSITE" id="PS51900"/>
    </source>
</evidence>
<name>A0A8I1EI57_PSEPU</name>
<dbReference type="InterPro" id="IPR010998">
    <property type="entry name" value="Integrase_recombinase_N"/>
</dbReference>
<dbReference type="PANTHER" id="PTHR30629:SF2">
    <property type="entry name" value="PROPHAGE INTEGRASE INTS-RELATED"/>
    <property type="match status" value="1"/>
</dbReference>
<dbReference type="Pfam" id="PF13356">
    <property type="entry name" value="Arm-DNA-bind_3"/>
    <property type="match status" value="1"/>
</dbReference>
<sequence>MPQDQKQRVSSDADARSITTPGKYPVGSVPGVFLHVTPTAKVWRLRYRLHGVGGLYTIGKFPDISHARACELGQEARTLVAEGVKPLAAKKERIAAQLEKEQWTFQRVTDLWLIYKSDKAAKTQAGYRSVLNNHILPRLGSTQVDRLQYIQLRDLILGLDQYPAVAKQAHNVVRGILEYAIDLGVLKENIAARRINLVKRPKTVHHAAIETVDALKEFIGRLHNTNSSTVVSALWLALLLAPRPTELTHMRWEQIDFAKGEWRYHMSKTHKDHIVPLPNQAIGQLRSLWERQTRGQIAQLSTPFGQPVKPTVPTGWVFPSPQRAGRPIASVSLLRQIRALGYTSDELTAHGFRATLLSLGGEVLGLDRIIMELHLGHKMPGTLGATYDRSAYLPQRREMLQRWADYIEGLWSEVTEHGTLNNYNPAYDAN</sequence>
<dbReference type="SUPFAM" id="SSF56349">
    <property type="entry name" value="DNA breaking-rejoining enzymes"/>
    <property type="match status" value="1"/>
</dbReference>
<gene>
    <name evidence="9" type="ORF">JEU22_25280</name>
</gene>
<protein>
    <submittedName>
        <fullName evidence="9">Integrase arm-type DNA-binding domain-containing protein</fullName>
    </submittedName>
</protein>
<evidence type="ECO:0000256" key="6">
    <source>
        <dbReference type="SAM" id="MobiDB-lite"/>
    </source>
</evidence>
<dbReference type="PROSITE" id="PS51900">
    <property type="entry name" value="CB"/>
    <property type="match status" value="1"/>
</dbReference>
<evidence type="ECO:0000313" key="9">
    <source>
        <dbReference type="EMBL" id="MBI6887219.1"/>
    </source>
</evidence>
<dbReference type="InterPro" id="IPR002104">
    <property type="entry name" value="Integrase_catalytic"/>
</dbReference>
<dbReference type="GO" id="GO:0006310">
    <property type="term" value="P:DNA recombination"/>
    <property type="evidence" value="ECO:0007669"/>
    <property type="project" value="UniProtKB-KW"/>
</dbReference>
<dbReference type="GO" id="GO:0003677">
    <property type="term" value="F:DNA binding"/>
    <property type="evidence" value="ECO:0007669"/>
    <property type="project" value="UniProtKB-UniRule"/>
</dbReference>
<dbReference type="InterPro" id="IPR025166">
    <property type="entry name" value="Integrase_DNA_bind_dom"/>
</dbReference>
<dbReference type="CDD" id="cd00801">
    <property type="entry name" value="INT_P4_C"/>
    <property type="match status" value="1"/>
</dbReference>
<evidence type="ECO:0000256" key="1">
    <source>
        <dbReference type="ARBA" id="ARBA00008857"/>
    </source>
</evidence>
<accession>A0A8I1EI57</accession>
<evidence type="ECO:0000256" key="3">
    <source>
        <dbReference type="ARBA" id="ARBA00023125"/>
    </source>
</evidence>
<dbReference type="InterPro" id="IPR004107">
    <property type="entry name" value="Integrase_SAM-like_N"/>
</dbReference>